<dbReference type="Proteomes" id="UP000711614">
    <property type="component" value="Unassembled WGS sequence"/>
</dbReference>
<reference evidence="3 4" key="1">
    <citation type="submission" date="2021-03" db="EMBL/GenBank/DDBJ databases">
        <title>Sequencing the genomes of 1000 actinobacteria strains.</title>
        <authorList>
            <person name="Klenk H.-P."/>
        </authorList>
    </citation>
    <scope>NUCLEOTIDE SEQUENCE [LARGE SCALE GENOMIC DNA]</scope>
    <source>
        <strain evidence="3 4">DSM 16005</strain>
    </source>
</reference>
<dbReference type="PRINTS" id="PR01438">
    <property type="entry name" value="UNVRSLSTRESS"/>
</dbReference>
<dbReference type="EMBL" id="JAGIOI010000001">
    <property type="protein sequence ID" value="MBP2414832.1"/>
    <property type="molecule type" value="Genomic_DNA"/>
</dbReference>
<name>A0ABS4Z1A2_9MICC</name>
<evidence type="ECO:0000259" key="2">
    <source>
        <dbReference type="Pfam" id="PF00582"/>
    </source>
</evidence>
<feature type="domain" description="UspA" evidence="2">
    <location>
        <begin position="64"/>
        <end position="198"/>
    </location>
</feature>
<dbReference type="Pfam" id="PF00582">
    <property type="entry name" value="Usp"/>
    <property type="match status" value="1"/>
</dbReference>
<gene>
    <name evidence="3" type="ORF">JOF48_003631</name>
</gene>
<accession>A0ABS4Z1A2</accession>
<proteinExistence type="inferred from homology"/>
<dbReference type="SUPFAM" id="SSF52402">
    <property type="entry name" value="Adenine nucleotide alpha hydrolases-like"/>
    <property type="match status" value="1"/>
</dbReference>
<evidence type="ECO:0000313" key="4">
    <source>
        <dbReference type="Proteomes" id="UP000711614"/>
    </source>
</evidence>
<evidence type="ECO:0000256" key="1">
    <source>
        <dbReference type="ARBA" id="ARBA00008791"/>
    </source>
</evidence>
<keyword evidence="4" id="KW-1185">Reference proteome</keyword>
<organism evidence="3 4">
    <name type="scientific">Arthrobacter stackebrandtii</name>
    <dbReference type="NCBI Taxonomy" id="272161"/>
    <lineage>
        <taxon>Bacteria</taxon>
        <taxon>Bacillati</taxon>
        <taxon>Actinomycetota</taxon>
        <taxon>Actinomycetes</taxon>
        <taxon>Micrococcales</taxon>
        <taxon>Micrococcaceae</taxon>
        <taxon>Arthrobacter</taxon>
    </lineage>
</organism>
<evidence type="ECO:0000313" key="3">
    <source>
        <dbReference type="EMBL" id="MBP2414832.1"/>
    </source>
</evidence>
<sequence length="209" mass="21057">MTVRQGEVAEVLDGLSSGAAMVVGRDKPGDTHGEGFGAVVLPLVIRSRCTVAIIPRITAPGRGVVVGVDGDPESDRAVRVAAGEAEVLKQPLTIVHSACGAAAAPRGKQKDRTGEAAAGEGEMILAAAAKVVSARHPRLAVRCVLDTRNPAAEALAAAAEGAVLLVVGSRGHEGVKHMSPGAIGSLVLARIACPMAVTHGTVGDRLPGR</sequence>
<dbReference type="InterPro" id="IPR014729">
    <property type="entry name" value="Rossmann-like_a/b/a_fold"/>
</dbReference>
<dbReference type="InterPro" id="IPR006015">
    <property type="entry name" value="Universal_stress_UspA"/>
</dbReference>
<dbReference type="InterPro" id="IPR006016">
    <property type="entry name" value="UspA"/>
</dbReference>
<dbReference type="Gene3D" id="3.40.50.620">
    <property type="entry name" value="HUPs"/>
    <property type="match status" value="1"/>
</dbReference>
<comment type="similarity">
    <text evidence="1">Belongs to the universal stress protein A family.</text>
</comment>
<protein>
    <submittedName>
        <fullName evidence="3">Nucleotide-binding universal stress UspA family protein</fullName>
    </submittedName>
</protein>
<comment type="caution">
    <text evidence="3">The sequence shown here is derived from an EMBL/GenBank/DDBJ whole genome shotgun (WGS) entry which is preliminary data.</text>
</comment>